<reference evidence="9 10" key="1">
    <citation type="submission" date="2022-12" db="EMBL/GenBank/DDBJ databases">
        <title>Chromosome-level genome of Tegillarca granosa.</title>
        <authorList>
            <person name="Kim J."/>
        </authorList>
    </citation>
    <scope>NUCLEOTIDE SEQUENCE [LARGE SCALE GENOMIC DNA]</scope>
    <source>
        <strain evidence="9">Teg-2019</strain>
        <tissue evidence="9">Adductor muscle</tissue>
    </source>
</reference>
<dbReference type="InterPro" id="IPR047153">
    <property type="entry name" value="TRIM45/56/19-like"/>
</dbReference>
<dbReference type="SUPFAM" id="SSF57845">
    <property type="entry name" value="B-box zinc-binding domain"/>
    <property type="match status" value="1"/>
</dbReference>
<dbReference type="InterPro" id="IPR001841">
    <property type="entry name" value="Znf_RING"/>
</dbReference>
<dbReference type="InterPro" id="IPR000315">
    <property type="entry name" value="Znf_B-box"/>
</dbReference>
<evidence type="ECO:0000256" key="6">
    <source>
        <dbReference type="SAM" id="Coils"/>
    </source>
</evidence>
<evidence type="ECO:0000256" key="1">
    <source>
        <dbReference type="ARBA" id="ARBA00022553"/>
    </source>
</evidence>
<dbReference type="SUPFAM" id="SSF57850">
    <property type="entry name" value="RING/U-box"/>
    <property type="match status" value="1"/>
</dbReference>
<organism evidence="9 10">
    <name type="scientific">Tegillarca granosa</name>
    <name type="common">Malaysian cockle</name>
    <name type="synonym">Anadara granosa</name>
    <dbReference type="NCBI Taxonomy" id="220873"/>
    <lineage>
        <taxon>Eukaryota</taxon>
        <taxon>Metazoa</taxon>
        <taxon>Spiralia</taxon>
        <taxon>Lophotrochozoa</taxon>
        <taxon>Mollusca</taxon>
        <taxon>Bivalvia</taxon>
        <taxon>Autobranchia</taxon>
        <taxon>Pteriomorphia</taxon>
        <taxon>Arcoida</taxon>
        <taxon>Arcoidea</taxon>
        <taxon>Arcidae</taxon>
        <taxon>Tegillarca</taxon>
    </lineage>
</organism>
<name>A0ABQ9FGD6_TEGGR</name>
<dbReference type="Gene3D" id="3.30.160.60">
    <property type="entry name" value="Classic Zinc Finger"/>
    <property type="match status" value="1"/>
</dbReference>
<keyword evidence="10" id="KW-1185">Reference proteome</keyword>
<feature type="domain" description="B box-type" evidence="8">
    <location>
        <begin position="101"/>
        <end position="150"/>
    </location>
</feature>
<dbReference type="PANTHER" id="PTHR25462:SF296">
    <property type="entry name" value="MEIOTIC P26, ISOFORM F"/>
    <property type="match status" value="1"/>
</dbReference>
<evidence type="ECO:0000256" key="2">
    <source>
        <dbReference type="ARBA" id="ARBA00022723"/>
    </source>
</evidence>
<evidence type="ECO:0000259" key="7">
    <source>
        <dbReference type="PROSITE" id="PS50089"/>
    </source>
</evidence>
<evidence type="ECO:0000256" key="5">
    <source>
        <dbReference type="PROSITE-ProRule" id="PRU00024"/>
    </source>
</evidence>
<dbReference type="SMART" id="SM00184">
    <property type="entry name" value="RING"/>
    <property type="match status" value="1"/>
</dbReference>
<keyword evidence="2" id="KW-0479">Metal-binding</keyword>
<evidence type="ECO:0000313" key="9">
    <source>
        <dbReference type="EMBL" id="KAJ8316387.1"/>
    </source>
</evidence>
<dbReference type="InterPro" id="IPR017907">
    <property type="entry name" value="Znf_RING_CS"/>
</dbReference>
<evidence type="ECO:0008006" key="11">
    <source>
        <dbReference type="Google" id="ProtNLM"/>
    </source>
</evidence>
<dbReference type="EMBL" id="JARBDR010000328">
    <property type="protein sequence ID" value="KAJ8316387.1"/>
    <property type="molecule type" value="Genomic_DNA"/>
</dbReference>
<evidence type="ECO:0000259" key="8">
    <source>
        <dbReference type="PROSITE" id="PS50119"/>
    </source>
</evidence>
<sequence>MAAKIDHDDLLTCPICYEQFTNPKCLPCNHTFCQLCLKSYIITQLGGEGKQAKGFPCPVCRQEVTVTDPELTSESIADTMPDNHVITSLIERSAQVSASCEDEKWCGPCYSDNEKTLAVSWCTQCSETLCENCVKYHRRFRKSKHEIISVDEMKKEKTKPAQPLDVEEPCMKHTGEVLKVYCVSHKEMCCVICLATSHRKCEQISTFEEMVSTGSKNTEYVKKFAEHLDNLEERTDKLRNKTDENLTTLNNRHDEISKKVTTTVQQAIDKLDHLRSSFLTTFKQMHKGESIKLTEAKERIEVLQQNVKKGKKLLKTVQEQGSPKQVFITTEKLKMQLKQHIDSLQTELINASFIDYNLRTDDVIETIRNNLTSVVEVDINQTLGLCSSLKEISSIANCFFIEDIEPIDVMKLEVHKEHSVKPNGEITGGTYLPDGRLVFCCFTNKKLKVYDKDGNFLFDTSCKKRCPRDTCLISSSEIIVSFDDGINKYEIQQNELKEKEKISSKCEAWGLAATKDNIIVGYEKEVDVLSMDGEVVQSFSRSRDHVSYVAVALTGNIYYSDGNDIVCKTLDGREVRRFTNPKLQRLLGIAVDKNDNVYVCGNESNNICVFSADGSHSKMLIMDINLPLNIGFNSTETRLYVCTSEDGCLFYSLNKKG</sequence>
<proteinExistence type="predicted"/>
<keyword evidence="6" id="KW-0175">Coiled coil</keyword>
<dbReference type="SUPFAM" id="SSF58113">
    <property type="entry name" value="Apolipoprotein A-I"/>
    <property type="match status" value="1"/>
</dbReference>
<gene>
    <name evidence="9" type="ORF">KUTeg_006401</name>
</gene>
<evidence type="ECO:0000256" key="3">
    <source>
        <dbReference type="ARBA" id="ARBA00022771"/>
    </source>
</evidence>
<keyword evidence="1" id="KW-0597">Phosphoprotein</keyword>
<dbReference type="Proteomes" id="UP001217089">
    <property type="component" value="Unassembled WGS sequence"/>
</dbReference>
<dbReference type="SUPFAM" id="SSF101898">
    <property type="entry name" value="NHL repeat"/>
    <property type="match status" value="1"/>
</dbReference>
<dbReference type="PROSITE" id="PS50089">
    <property type="entry name" value="ZF_RING_2"/>
    <property type="match status" value="1"/>
</dbReference>
<dbReference type="InterPro" id="IPR011042">
    <property type="entry name" value="6-blade_b-propeller_TolB-like"/>
</dbReference>
<evidence type="ECO:0000256" key="4">
    <source>
        <dbReference type="ARBA" id="ARBA00022833"/>
    </source>
</evidence>
<comment type="caution">
    <text evidence="9">The sequence shown here is derived from an EMBL/GenBank/DDBJ whole genome shotgun (WGS) entry which is preliminary data.</text>
</comment>
<feature type="coiled-coil region" evidence="6">
    <location>
        <begin position="286"/>
        <end position="320"/>
    </location>
</feature>
<dbReference type="InterPro" id="IPR027370">
    <property type="entry name" value="Znf-RING_euk"/>
</dbReference>
<evidence type="ECO:0000313" key="10">
    <source>
        <dbReference type="Proteomes" id="UP001217089"/>
    </source>
</evidence>
<keyword evidence="3 5" id="KW-0863">Zinc-finger</keyword>
<dbReference type="Gene3D" id="3.30.40.10">
    <property type="entry name" value="Zinc/RING finger domain, C3HC4 (zinc finger)"/>
    <property type="match status" value="1"/>
</dbReference>
<keyword evidence="4" id="KW-0862">Zinc</keyword>
<dbReference type="Gene3D" id="2.120.10.30">
    <property type="entry name" value="TolB, C-terminal domain"/>
    <property type="match status" value="1"/>
</dbReference>
<protein>
    <recommendedName>
        <fullName evidence="11">TRIM56</fullName>
    </recommendedName>
</protein>
<dbReference type="Pfam" id="PF13445">
    <property type="entry name" value="zf-RING_UBOX"/>
    <property type="match status" value="1"/>
</dbReference>
<feature type="domain" description="RING-type" evidence="7">
    <location>
        <begin position="13"/>
        <end position="61"/>
    </location>
</feature>
<dbReference type="PROSITE" id="PS00518">
    <property type="entry name" value="ZF_RING_1"/>
    <property type="match status" value="1"/>
</dbReference>
<dbReference type="PANTHER" id="PTHR25462">
    <property type="entry name" value="BONUS, ISOFORM C-RELATED"/>
    <property type="match status" value="1"/>
</dbReference>
<dbReference type="InterPro" id="IPR013083">
    <property type="entry name" value="Znf_RING/FYVE/PHD"/>
</dbReference>
<dbReference type="PROSITE" id="PS50119">
    <property type="entry name" value="ZF_BBOX"/>
    <property type="match status" value="1"/>
</dbReference>
<accession>A0ABQ9FGD6</accession>